<dbReference type="EMBL" id="CAVLEF010000122">
    <property type="protein sequence ID" value="CAK1551405.1"/>
    <property type="molecule type" value="Genomic_DNA"/>
</dbReference>
<comment type="caution">
    <text evidence="2">The sequence shown here is derived from an EMBL/GenBank/DDBJ whole genome shotgun (WGS) entry which is preliminary data.</text>
</comment>
<feature type="region of interest" description="Disordered" evidence="1">
    <location>
        <begin position="18"/>
        <end position="48"/>
    </location>
</feature>
<evidence type="ECO:0000256" key="1">
    <source>
        <dbReference type="SAM" id="MobiDB-lite"/>
    </source>
</evidence>
<name>A0AAV1JPJ1_9NEOP</name>
<protein>
    <submittedName>
        <fullName evidence="2">Uncharacterized protein</fullName>
    </submittedName>
</protein>
<dbReference type="AlphaFoldDB" id="A0AAV1JPJ1"/>
<feature type="region of interest" description="Disordered" evidence="1">
    <location>
        <begin position="93"/>
        <end position="119"/>
    </location>
</feature>
<evidence type="ECO:0000313" key="2">
    <source>
        <dbReference type="EMBL" id="CAK1551405.1"/>
    </source>
</evidence>
<reference evidence="2 3" key="1">
    <citation type="submission" date="2023-11" db="EMBL/GenBank/DDBJ databases">
        <authorList>
            <person name="Okamura Y."/>
        </authorList>
    </citation>
    <scope>NUCLEOTIDE SEQUENCE [LARGE SCALE GENOMIC DNA]</scope>
</reference>
<accession>A0AAV1JPJ1</accession>
<proteinExistence type="predicted"/>
<feature type="compositionally biased region" description="Basic and acidic residues" evidence="1">
    <location>
        <begin position="18"/>
        <end position="37"/>
    </location>
</feature>
<gene>
    <name evidence="2" type="ORF">LNINA_LOCUS10544</name>
</gene>
<evidence type="ECO:0000313" key="3">
    <source>
        <dbReference type="Proteomes" id="UP001497472"/>
    </source>
</evidence>
<sequence>MKVQMRYCMRALSAATKRTEGSLRERRERASRSRFETPDVQSLKLQRGRRGGAYKMAHLIFLRFFPRTSPLVARLSSDFRDRISRIRSKNTCAPHNALHTQNGTPGTRAERFAGRGLRN</sequence>
<keyword evidence="3" id="KW-1185">Reference proteome</keyword>
<feature type="compositionally biased region" description="Polar residues" evidence="1">
    <location>
        <begin position="93"/>
        <end position="105"/>
    </location>
</feature>
<organism evidence="2 3">
    <name type="scientific">Leptosia nina</name>
    <dbReference type="NCBI Taxonomy" id="320188"/>
    <lineage>
        <taxon>Eukaryota</taxon>
        <taxon>Metazoa</taxon>
        <taxon>Ecdysozoa</taxon>
        <taxon>Arthropoda</taxon>
        <taxon>Hexapoda</taxon>
        <taxon>Insecta</taxon>
        <taxon>Pterygota</taxon>
        <taxon>Neoptera</taxon>
        <taxon>Endopterygota</taxon>
        <taxon>Lepidoptera</taxon>
        <taxon>Glossata</taxon>
        <taxon>Ditrysia</taxon>
        <taxon>Papilionoidea</taxon>
        <taxon>Pieridae</taxon>
        <taxon>Pierinae</taxon>
        <taxon>Leptosia</taxon>
    </lineage>
</organism>
<dbReference type="Proteomes" id="UP001497472">
    <property type="component" value="Unassembled WGS sequence"/>
</dbReference>